<gene>
    <name evidence="1" type="ORF">SAMN05421543_108133</name>
</gene>
<name>A0A1I7J514_9BACL</name>
<evidence type="ECO:0000313" key="2">
    <source>
        <dbReference type="Proteomes" id="UP000183508"/>
    </source>
</evidence>
<dbReference type="Proteomes" id="UP000183508">
    <property type="component" value="Unassembled WGS sequence"/>
</dbReference>
<reference evidence="2" key="1">
    <citation type="submission" date="2016-10" db="EMBL/GenBank/DDBJ databases">
        <authorList>
            <person name="Varghese N."/>
        </authorList>
    </citation>
    <scope>NUCLEOTIDE SEQUENCE [LARGE SCALE GENOMIC DNA]</scope>
    <source>
        <strain evidence="2">DSM 17980</strain>
    </source>
</reference>
<evidence type="ECO:0000313" key="1">
    <source>
        <dbReference type="EMBL" id="SFU80299.1"/>
    </source>
</evidence>
<dbReference type="EMBL" id="FPBV01000008">
    <property type="protein sequence ID" value="SFU80299.1"/>
    <property type="molecule type" value="Genomic_DNA"/>
</dbReference>
<organism evidence="1 2">
    <name type="scientific">Alicyclobacillus macrosporangiidus</name>
    <dbReference type="NCBI Taxonomy" id="392015"/>
    <lineage>
        <taxon>Bacteria</taxon>
        <taxon>Bacillati</taxon>
        <taxon>Bacillota</taxon>
        <taxon>Bacilli</taxon>
        <taxon>Bacillales</taxon>
        <taxon>Alicyclobacillaceae</taxon>
        <taxon>Alicyclobacillus</taxon>
    </lineage>
</organism>
<dbReference type="AlphaFoldDB" id="A0A1I7J514"/>
<proteinExistence type="predicted"/>
<dbReference type="STRING" id="392015.SAMN05421543_108133"/>
<sequence>MELCKQWDRRVSEFPASERVEKSSDQDIEG</sequence>
<keyword evidence="2" id="KW-1185">Reference proteome</keyword>
<accession>A0A1I7J514</accession>
<protein>
    <submittedName>
        <fullName evidence="1">Uncharacterized protein</fullName>
    </submittedName>
</protein>